<feature type="domain" description="MYND-type" evidence="5">
    <location>
        <begin position="251"/>
        <end position="284"/>
    </location>
</feature>
<dbReference type="InParanoid" id="G4TE64"/>
<feature type="compositionally biased region" description="Low complexity" evidence="4">
    <location>
        <begin position="52"/>
        <end position="62"/>
    </location>
</feature>
<keyword evidence="2" id="KW-0863">Zinc-finger</keyword>
<organism evidence="6 7">
    <name type="scientific">Serendipita indica (strain DSM 11827)</name>
    <name type="common">Root endophyte fungus</name>
    <name type="synonym">Piriformospora indica</name>
    <dbReference type="NCBI Taxonomy" id="1109443"/>
    <lineage>
        <taxon>Eukaryota</taxon>
        <taxon>Fungi</taxon>
        <taxon>Dikarya</taxon>
        <taxon>Basidiomycota</taxon>
        <taxon>Agaricomycotina</taxon>
        <taxon>Agaricomycetes</taxon>
        <taxon>Sebacinales</taxon>
        <taxon>Serendipitaceae</taxon>
        <taxon>Serendipita</taxon>
    </lineage>
</organism>
<proteinExistence type="predicted"/>
<feature type="region of interest" description="Disordered" evidence="4">
    <location>
        <begin position="148"/>
        <end position="171"/>
    </location>
</feature>
<gene>
    <name evidence="6" type="ORF">PIIN_03546</name>
</gene>
<evidence type="ECO:0000256" key="4">
    <source>
        <dbReference type="SAM" id="MobiDB-lite"/>
    </source>
</evidence>
<dbReference type="OrthoDB" id="3219772at2759"/>
<keyword evidence="7" id="KW-1185">Reference proteome</keyword>
<dbReference type="Proteomes" id="UP000007148">
    <property type="component" value="Unassembled WGS sequence"/>
</dbReference>
<dbReference type="AlphaFoldDB" id="G4TE64"/>
<evidence type="ECO:0000256" key="2">
    <source>
        <dbReference type="ARBA" id="ARBA00022771"/>
    </source>
</evidence>
<dbReference type="Pfam" id="PF01753">
    <property type="entry name" value="zf-MYND"/>
    <property type="match status" value="1"/>
</dbReference>
<reference evidence="6 7" key="1">
    <citation type="journal article" date="2011" name="PLoS Pathog.">
        <title>Endophytic Life Strategies Decoded by Genome and Transcriptome Analyses of the Mutualistic Root Symbiont Piriformospora indica.</title>
        <authorList>
            <person name="Zuccaro A."/>
            <person name="Lahrmann U."/>
            <person name="Guldener U."/>
            <person name="Langen G."/>
            <person name="Pfiffi S."/>
            <person name="Biedenkopf D."/>
            <person name="Wong P."/>
            <person name="Samans B."/>
            <person name="Grimm C."/>
            <person name="Basiewicz M."/>
            <person name="Murat C."/>
            <person name="Martin F."/>
            <person name="Kogel K.H."/>
        </authorList>
    </citation>
    <scope>NUCLEOTIDE SEQUENCE [LARGE SCALE GENOMIC DNA]</scope>
    <source>
        <strain evidence="6 7">DSM 11827</strain>
    </source>
</reference>
<evidence type="ECO:0000256" key="3">
    <source>
        <dbReference type="ARBA" id="ARBA00022833"/>
    </source>
</evidence>
<accession>G4TE64</accession>
<dbReference type="EMBL" id="CAFZ01000059">
    <property type="protein sequence ID" value="CCA69607.1"/>
    <property type="molecule type" value="Genomic_DNA"/>
</dbReference>
<keyword evidence="1" id="KW-0479">Metal-binding</keyword>
<dbReference type="GO" id="GO:0008270">
    <property type="term" value="F:zinc ion binding"/>
    <property type="evidence" value="ECO:0007669"/>
    <property type="project" value="UniProtKB-KW"/>
</dbReference>
<feature type="region of interest" description="Disordered" evidence="4">
    <location>
        <begin position="1"/>
        <end position="62"/>
    </location>
</feature>
<dbReference type="Gene3D" id="6.10.140.2220">
    <property type="match status" value="1"/>
</dbReference>
<evidence type="ECO:0000313" key="7">
    <source>
        <dbReference type="Proteomes" id="UP000007148"/>
    </source>
</evidence>
<feature type="compositionally biased region" description="Low complexity" evidence="4">
    <location>
        <begin position="31"/>
        <end position="42"/>
    </location>
</feature>
<evidence type="ECO:0000256" key="1">
    <source>
        <dbReference type="ARBA" id="ARBA00022723"/>
    </source>
</evidence>
<dbReference type="InterPro" id="IPR002893">
    <property type="entry name" value="Znf_MYND"/>
</dbReference>
<feature type="compositionally biased region" description="Pro residues" evidence="4">
    <location>
        <begin position="1"/>
        <end position="10"/>
    </location>
</feature>
<sequence>MFFKQPPYPTPKSSQAPTPVKRKSFFGGIKTTQTSHTVTFSTPPSRHAYSTHQPSRQHQQRYYQPPRSFDITSPSGKKQRMIFVERVSHVTAQVEYGLVPADAKLRRYDEQGNLVGNEGMELLSPKVCEDTVRGTFFFAERRGALPSPKNRALKKEESQESGKGAPSINGQDVETIQAEQELEPQEIPTILEQLVELRVLRIIPSIRCRSREHAGACLVRILLPDSEIGHSCSSPRHPYVLYEATPYPRFKVCTACRAIPGRRGVFYCSEACLAAAWPQHRIECGKSKDQLQQIVSILPTIIQPRPTALAHIRVQTHKPAWYRAWLWFGHVAETNPENKLDFQTWKANVRERRGASCQDLLPGF</sequence>
<dbReference type="SUPFAM" id="SSF144232">
    <property type="entry name" value="HIT/MYND zinc finger-like"/>
    <property type="match status" value="1"/>
</dbReference>
<dbReference type="HOGENOM" id="CLU_760986_0_0_1"/>
<evidence type="ECO:0000313" key="6">
    <source>
        <dbReference type="EMBL" id="CCA69607.1"/>
    </source>
</evidence>
<name>G4TE64_SERID</name>
<keyword evidence="3" id="KW-0862">Zinc</keyword>
<protein>
    <recommendedName>
        <fullName evidence="5">MYND-type domain-containing protein</fullName>
    </recommendedName>
</protein>
<evidence type="ECO:0000259" key="5">
    <source>
        <dbReference type="Pfam" id="PF01753"/>
    </source>
</evidence>
<comment type="caution">
    <text evidence="6">The sequence shown here is derived from an EMBL/GenBank/DDBJ whole genome shotgun (WGS) entry which is preliminary data.</text>
</comment>